<dbReference type="OrthoDB" id="9812221at2"/>
<sequence length="464" mass="48049">MTDDTRLTPELLRLSGVLLLGAIAAILDTTIVAVAIDRLGAELDTTISTIQWVSTGYLLALTVAIPLTGWAVGRFGGRTMWLFSLTGFLGGSVLCGLAWSAESLIVFRVVQGLGGGMLVPLMQSILAQAAGPKRIGRAMGIVAIPAQLGPILGPVIGGLIVDGASWRWIFFVNVPVCLAALFLAWRWMPHDRAEDRRATRLDFAGLALLSPALAGIVFGLSRAGDAGGFGAAQVLIPLGLGLTLLAVFVVHALRTRAEPIIDVRLLRVRSFAAASGLMFALGGSLFGAMFLLPLFEQIARDRSALEAGLLLAPQGAGTMIALVVAGRLSDRVAPRGLVLTGLALGTLSTLPYALVTTGTSEVLLGAALFVRGVGLGLAIVPVMSSFYADVPRAAIPGATASMRIIQQIGGSLGTAVLAVILQHALADSTSATDAFGTTFWWTVGLAGAALVPALLLPGRRPQAE</sequence>
<feature type="transmembrane region" description="Helical" evidence="8">
    <location>
        <begin position="226"/>
        <end position="250"/>
    </location>
</feature>
<evidence type="ECO:0000256" key="1">
    <source>
        <dbReference type="ARBA" id="ARBA00004651"/>
    </source>
</evidence>
<name>A0A660LG58_9ACTN</name>
<dbReference type="EMBL" id="RBIL01000001">
    <property type="protein sequence ID" value="RKQ91904.1"/>
    <property type="molecule type" value="Genomic_DNA"/>
</dbReference>
<reference evidence="10 11" key="1">
    <citation type="submission" date="2018-10" db="EMBL/GenBank/DDBJ databases">
        <title>Genomic Encyclopedia of Archaeal and Bacterial Type Strains, Phase II (KMG-II): from individual species to whole genera.</title>
        <authorList>
            <person name="Goeker M."/>
        </authorList>
    </citation>
    <scope>NUCLEOTIDE SEQUENCE [LARGE SCALE GENOMIC DNA]</scope>
    <source>
        <strain evidence="10 11">DSM 14954</strain>
    </source>
</reference>
<dbReference type="Pfam" id="PF07690">
    <property type="entry name" value="MFS_1"/>
    <property type="match status" value="1"/>
</dbReference>
<dbReference type="GO" id="GO:0022857">
    <property type="term" value="F:transmembrane transporter activity"/>
    <property type="evidence" value="ECO:0007669"/>
    <property type="project" value="InterPro"/>
</dbReference>
<gene>
    <name evidence="10" type="ORF">C8N24_1738</name>
</gene>
<feature type="transmembrane region" description="Helical" evidence="8">
    <location>
        <begin position="307"/>
        <end position="325"/>
    </location>
</feature>
<dbReference type="RefSeq" id="WP_121249658.1">
    <property type="nucleotide sequence ID" value="NZ_RBIL01000001.1"/>
</dbReference>
<feature type="transmembrane region" description="Helical" evidence="8">
    <location>
        <begin position="138"/>
        <end position="160"/>
    </location>
</feature>
<comment type="subcellular location">
    <subcellularLocation>
        <location evidence="1">Cell membrane</location>
        <topology evidence="1">Multi-pass membrane protein</topology>
    </subcellularLocation>
</comment>
<accession>A0A660LG58</accession>
<evidence type="ECO:0000256" key="6">
    <source>
        <dbReference type="ARBA" id="ARBA00022989"/>
    </source>
</evidence>
<feature type="transmembrane region" description="Helical" evidence="8">
    <location>
        <begin position="12"/>
        <end position="36"/>
    </location>
</feature>
<feature type="transmembrane region" description="Helical" evidence="8">
    <location>
        <begin position="56"/>
        <end position="73"/>
    </location>
</feature>
<feature type="transmembrane region" description="Helical" evidence="8">
    <location>
        <begin position="337"/>
        <end position="356"/>
    </location>
</feature>
<dbReference type="AlphaFoldDB" id="A0A660LG58"/>
<feature type="transmembrane region" description="Helical" evidence="8">
    <location>
        <begin position="438"/>
        <end position="456"/>
    </location>
</feature>
<dbReference type="NCBIfam" id="TIGR00711">
    <property type="entry name" value="efflux_EmrB"/>
    <property type="match status" value="1"/>
</dbReference>
<keyword evidence="3" id="KW-0813">Transport</keyword>
<dbReference type="InterPro" id="IPR036259">
    <property type="entry name" value="MFS_trans_sf"/>
</dbReference>
<feature type="transmembrane region" description="Helical" evidence="8">
    <location>
        <begin position="408"/>
        <end position="426"/>
    </location>
</feature>
<evidence type="ECO:0000256" key="7">
    <source>
        <dbReference type="ARBA" id="ARBA00023136"/>
    </source>
</evidence>
<feature type="transmembrane region" description="Helical" evidence="8">
    <location>
        <begin position="362"/>
        <end position="387"/>
    </location>
</feature>
<protein>
    <submittedName>
        <fullName evidence="10">EmrB/QacA subfamily drug resistance transporter</fullName>
    </submittedName>
</protein>
<feature type="domain" description="Major facilitator superfamily (MFS) profile" evidence="9">
    <location>
        <begin position="14"/>
        <end position="461"/>
    </location>
</feature>
<dbReference type="CDD" id="cd17503">
    <property type="entry name" value="MFS_LmrB_MDR_like"/>
    <property type="match status" value="1"/>
</dbReference>
<evidence type="ECO:0000256" key="4">
    <source>
        <dbReference type="ARBA" id="ARBA00022475"/>
    </source>
</evidence>
<dbReference type="PROSITE" id="PS50850">
    <property type="entry name" value="MFS"/>
    <property type="match status" value="1"/>
</dbReference>
<proteinExistence type="inferred from homology"/>
<comment type="similarity">
    <text evidence="2">Belongs to the major facilitator superfamily. EmrB family.</text>
</comment>
<evidence type="ECO:0000313" key="11">
    <source>
        <dbReference type="Proteomes" id="UP000278962"/>
    </source>
</evidence>
<keyword evidence="11" id="KW-1185">Reference proteome</keyword>
<dbReference type="Proteomes" id="UP000278962">
    <property type="component" value="Unassembled WGS sequence"/>
</dbReference>
<evidence type="ECO:0000256" key="3">
    <source>
        <dbReference type="ARBA" id="ARBA00022448"/>
    </source>
</evidence>
<feature type="transmembrane region" description="Helical" evidence="8">
    <location>
        <begin position="271"/>
        <end position="295"/>
    </location>
</feature>
<dbReference type="PANTHER" id="PTHR42718">
    <property type="entry name" value="MAJOR FACILITATOR SUPERFAMILY MULTIDRUG TRANSPORTER MFSC"/>
    <property type="match status" value="1"/>
</dbReference>
<feature type="transmembrane region" description="Helical" evidence="8">
    <location>
        <begin position="166"/>
        <end position="188"/>
    </location>
</feature>
<keyword evidence="4" id="KW-1003">Cell membrane</keyword>
<feature type="transmembrane region" description="Helical" evidence="8">
    <location>
        <begin position="105"/>
        <end position="126"/>
    </location>
</feature>
<evidence type="ECO:0000256" key="2">
    <source>
        <dbReference type="ARBA" id="ARBA00008537"/>
    </source>
</evidence>
<feature type="transmembrane region" description="Helical" evidence="8">
    <location>
        <begin position="80"/>
        <end position="99"/>
    </location>
</feature>
<evidence type="ECO:0000259" key="9">
    <source>
        <dbReference type="PROSITE" id="PS50850"/>
    </source>
</evidence>
<comment type="caution">
    <text evidence="10">The sequence shown here is derived from an EMBL/GenBank/DDBJ whole genome shotgun (WGS) entry which is preliminary data.</text>
</comment>
<dbReference type="PRINTS" id="PR01036">
    <property type="entry name" value="TCRTETB"/>
</dbReference>
<dbReference type="Gene3D" id="1.20.1250.20">
    <property type="entry name" value="MFS general substrate transporter like domains"/>
    <property type="match status" value="2"/>
</dbReference>
<dbReference type="GO" id="GO:0005886">
    <property type="term" value="C:plasma membrane"/>
    <property type="evidence" value="ECO:0007669"/>
    <property type="project" value="UniProtKB-SubCell"/>
</dbReference>
<organism evidence="10 11">
    <name type="scientific">Solirubrobacter pauli</name>
    <dbReference type="NCBI Taxonomy" id="166793"/>
    <lineage>
        <taxon>Bacteria</taxon>
        <taxon>Bacillati</taxon>
        <taxon>Actinomycetota</taxon>
        <taxon>Thermoleophilia</taxon>
        <taxon>Solirubrobacterales</taxon>
        <taxon>Solirubrobacteraceae</taxon>
        <taxon>Solirubrobacter</taxon>
    </lineage>
</organism>
<dbReference type="InterPro" id="IPR011701">
    <property type="entry name" value="MFS"/>
</dbReference>
<dbReference type="SUPFAM" id="SSF103473">
    <property type="entry name" value="MFS general substrate transporter"/>
    <property type="match status" value="1"/>
</dbReference>
<evidence type="ECO:0000256" key="8">
    <source>
        <dbReference type="SAM" id="Phobius"/>
    </source>
</evidence>
<evidence type="ECO:0000256" key="5">
    <source>
        <dbReference type="ARBA" id="ARBA00022692"/>
    </source>
</evidence>
<keyword evidence="6 8" id="KW-1133">Transmembrane helix</keyword>
<dbReference type="InterPro" id="IPR004638">
    <property type="entry name" value="EmrB-like"/>
</dbReference>
<feature type="transmembrane region" description="Helical" evidence="8">
    <location>
        <begin position="200"/>
        <end position="220"/>
    </location>
</feature>
<dbReference type="InterPro" id="IPR020846">
    <property type="entry name" value="MFS_dom"/>
</dbReference>
<dbReference type="PANTHER" id="PTHR42718:SF9">
    <property type="entry name" value="MAJOR FACILITATOR SUPERFAMILY MULTIDRUG TRANSPORTER MFSC"/>
    <property type="match status" value="1"/>
</dbReference>
<keyword evidence="7 8" id="KW-0472">Membrane</keyword>
<keyword evidence="5 8" id="KW-0812">Transmembrane</keyword>
<evidence type="ECO:0000313" key="10">
    <source>
        <dbReference type="EMBL" id="RKQ91904.1"/>
    </source>
</evidence>